<name>A0A9W8JAH5_9AGAR</name>
<dbReference type="Proteomes" id="UP001140091">
    <property type="component" value="Unassembled WGS sequence"/>
</dbReference>
<feature type="non-terminal residue" evidence="2">
    <location>
        <position position="1"/>
    </location>
</feature>
<sequence>MAKRRGNSSTDEKWVFKGKVDLVDVEVTVGSVLGEEYRFEILNPEESFVVYAGRFTHSASLESEQSRDEWVTSIRHAKAELLQSLHAINPNSTLTSSSSTNHIRRSLQALPFHPSDDRLATVQGNNPTFYIADASGKGESTKPARACDVCYETVFPIIDDDNPLPPEVNEDTISSLSNLPSWLSMPSMPSKPTQPQALMAIDIKHGPADTSLDLERPRSFGEKEPPRVIHLRPHHKLRSYHEILEDFEAHGRGESFEGGAQDDVFTDTALIGSSALQTAFYTTVEFFYSTGVAANFPDEEEGRGYG</sequence>
<comment type="caution">
    <text evidence="2">The sequence shown here is derived from an EMBL/GenBank/DDBJ whole genome shotgun (WGS) entry which is preliminary data.</text>
</comment>
<keyword evidence="3" id="KW-1185">Reference proteome</keyword>
<dbReference type="AlphaFoldDB" id="A0A9W8JAH5"/>
<organism evidence="2 3">
    <name type="scientific">Candolleomyces eurysporus</name>
    <dbReference type="NCBI Taxonomy" id="2828524"/>
    <lineage>
        <taxon>Eukaryota</taxon>
        <taxon>Fungi</taxon>
        <taxon>Dikarya</taxon>
        <taxon>Basidiomycota</taxon>
        <taxon>Agaricomycotina</taxon>
        <taxon>Agaricomycetes</taxon>
        <taxon>Agaricomycetidae</taxon>
        <taxon>Agaricales</taxon>
        <taxon>Agaricineae</taxon>
        <taxon>Psathyrellaceae</taxon>
        <taxon>Candolleomyces</taxon>
    </lineage>
</organism>
<protein>
    <recommendedName>
        <fullName evidence="1">PH domain-containing protein</fullName>
    </recommendedName>
</protein>
<dbReference type="OrthoDB" id="3065578at2759"/>
<evidence type="ECO:0000313" key="2">
    <source>
        <dbReference type="EMBL" id="KAJ2927340.1"/>
    </source>
</evidence>
<accession>A0A9W8JAH5</accession>
<dbReference type="SUPFAM" id="SSF50729">
    <property type="entry name" value="PH domain-like"/>
    <property type="match status" value="1"/>
</dbReference>
<feature type="domain" description="PH" evidence="1">
    <location>
        <begin position="1"/>
        <end position="79"/>
    </location>
</feature>
<evidence type="ECO:0000259" key="1">
    <source>
        <dbReference type="PROSITE" id="PS50003"/>
    </source>
</evidence>
<proteinExistence type="predicted"/>
<gene>
    <name evidence="2" type="ORF">H1R20_g9756</name>
</gene>
<dbReference type="EMBL" id="JANBPK010001005">
    <property type="protein sequence ID" value="KAJ2927340.1"/>
    <property type="molecule type" value="Genomic_DNA"/>
</dbReference>
<dbReference type="InterPro" id="IPR001849">
    <property type="entry name" value="PH_domain"/>
</dbReference>
<reference evidence="2" key="1">
    <citation type="submission" date="2022-06" db="EMBL/GenBank/DDBJ databases">
        <title>Genome Sequence of Candolleomyces eurysporus.</title>
        <authorList>
            <person name="Buettner E."/>
        </authorList>
    </citation>
    <scope>NUCLEOTIDE SEQUENCE</scope>
    <source>
        <strain evidence="2">VTCC 930004</strain>
    </source>
</reference>
<dbReference type="PROSITE" id="PS50003">
    <property type="entry name" value="PH_DOMAIN"/>
    <property type="match status" value="1"/>
</dbReference>
<evidence type="ECO:0000313" key="3">
    <source>
        <dbReference type="Proteomes" id="UP001140091"/>
    </source>
</evidence>